<evidence type="ECO:0000313" key="2">
    <source>
        <dbReference type="Proteomes" id="UP000478837"/>
    </source>
</evidence>
<keyword evidence="2" id="KW-1185">Reference proteome</keyword>
<dbReference type="AlphaFoldDB" id="A0A6L9MYB2"/>
<dbReference type="Proteomes" id="UP000478837">
    <property type="component" value="Unassembled WGS sequence"/>
</dbReference>
<proteinExistence type="predicted"/>
<name>A0A6L9MYB2_9ALTE</name>
<dbReference type="InterPro" id="IPR010835">
    <property type="entry name" value="DUF1439"/>
</dbReference>
<evidence type="ECO:0000313" key="1">
    <source>
        <dbReference type="EMBL" id="NDW22640.1"/>
    </source>
</evidence>
<organism evidence="1 2">
    <name type="scientific">Alteromonas hispanica</name>
    <dbReference type="NCBI Taxonomy" id="315421"/>
    <lineage>
        <taxon>Bacteria</taxon>
        <taxon>Pseudomonadati</taxon>
        <taxon>Pseudomonadota</taxon>
        <taxon>Gammaproteobacteria</taxon>
        <taxon>Alteromonadales</taxon>
        <taxon>Alteromonadaceae</taxon>
        <taxon>Alteromonas/Salinimonas group</taxon>
        <taxon>Alteromonas</taxon>
    </lineage>
</organism>
<dbReference type="Pfam" id="PF07273">
    <property type="entry name" value="DUF1439"/>
    <property type="match status" value="1"/>
</dbReference>
<comment type="caution">
    <text evidence="1">The sequence shown here is derived from an EMBL/GenBank/DDBJ whole genome shotgun (WGS) entry which is preliminary data.</text>
</comment>
<sequence length="179" mass="19217">MFSAILILSGCATLSQLSAYTVSNAEVEQVLDSQLSKLQQKASLAGIPLFLEVNDISVSIGPDGRDVVQLGTDATASIKAFGFRYPANIRLSIEGTPYYDAEKKAIFVRSLSLLDSTIDAGGYKGNLAPLSTEVMQLINGFLASNPLYTLDTTNKTINFLSTIPLTLNVEPGKISLRPR</sequence>
<dbReference type="Gene3D" id="3.15.10.40">
    <property type="entry name" value="Uncharacterised protein PF07273, DUF1439"/>
    <property type="match status" value="1"/>
</dbReference>
<protein>
    <submittedName>
        <fullName evidence="1">DUF1439 domain-containing protein</fullName>
    </submittedName>
</protein>
<reference evidence="1 2" key="1">
    <citation type="submission" date="2020-01" db="EMBL/GenBank/DDBJ databases">
        <title>Genomes of bacteria type strains.</title>
        <authorList>
            <person name="Chen J."/>
            <person name="Zhu S."/>
            <person name="Yang J."/>
        </authorList>
    </citation>
    <scope>NUCLEOTIDE SEQUENCE [LARGE SCALE GENOMIC DNA]</scope>
    <source>
        <strain evidence="1 2">LMG 22958</strain>
    </source>
</reference>
<dbReference type="EMBL" id="JAAAWP010000009">
    <property type="protein sequence ID" value="NDW22640.1"/>
    <property type="molecule type" value="Genomic_DNA"/>
</dbReference>
<accession>A0A6L9MYB2</accession>
<dbReference type="RefSeq" id="WP_163112436.1">
    <property type="nucleotide sequence ID" value="NZ_JAAAWP010000009.1"/>
</dbReference>
<gene>
    <name evidence="1" type="ORF">GTW09_14015</name>
</gene>